<comment type="caution">
    <text evidence="3">The sequence shown here is derived from an EMBL/GenBank/DDBJ whole genome shotgun (WGS) entry which is preliminary data.</text>
</comment>
<dbReference type="Pfam" id="PF13511">
    <property type="entry name" value="DUF4124"/>
    <property type="match status" value="1"/>
</dbReference>
<evidence type="ECO:0000256" key="1">
    <source>
        <dbReference type="SAM" id="SignalP"/>
    </source>
</evidence>
<feature type="signal peptide" evidence="1">
    <location>
        <begin position="1"/>
        <end position="20"/>
    </location>
</feature>
<reference evidence="3 4" key="1">
    <citation type="submission" date="2019-07" db="EMBL/GenBank/DDBJ databases">
        <title>The pathways for chlorine oxyanion respiration interact through the shared metabolite chlorate.</title>
        <authorList>
            <person name="Barnum T.P."/>
            <person name="Cheng Y."/>
            <person name="Hill K.A."/>
            <person name="Lucas L.N."/>
            <person name="Carlson H.K."/>
            <person name="Coates J.D."/>
        </authorList>
    </citation>
    <scope>NUCLEOTIDE SEQUENCE [LARGE SCALE GENOMIC DNA]</scope>
    <source>
        <strain evidence="3">UCB</strain>
    </source>
</reference>
<evidence type="ECO:0000313" key="4">
    <source>
        <dbReference type="Proteomes" id="UP000319142"/>
    </source>
</evidence>
<feature type="domain" description="DUF4124" evidence="2">
    <location>
        <begin position="9"/>
        <end position="56"/>
    </location>
</feature>
<name>A0A558B978_9GAMM</name>
<keyword evidence="1" id="KW-0732">Signal</keyword>
<dbReference type="AlphaFoldDB" id="A0A558B978"/>
<evidence type="ECO:0000259" key="2">
    <source>
        <dbReference type="Pfam" id="PF13511"/>
    </source>
</evidence>
<sequence>MPRTLALSLLCVALATPATAEIYRWTDANGAIHFSDTPPKQKRHASVDVRPTVTVPMSENIRQADKVRQSRAEVDRLLEPGSNDRYARARETAKLAKQCEKYRKQLDRIQGQLRAGYGNDRGNRLRQKRRQVSQLYSRECMLN</sequence>
<dbReference type="InterPro" id="IPR025392">
    <property type="entry name" value="DUF4124"/>
</dbReference>
<organism evidence="3 4">
    <name type="scientific">Marinobacter vinifirmus</name>
    <dbReference type="NCBI Taxonomy" id="355591"/>
    <lineage>
        <taxon>Bacteria</taxon>
        <taxon>Pseudomonadati</taxon>
        <taxon>Pseudomonadota</taxon>
        <taxon>Gammaproteobacteria</taxon>
        <taxon>Pseudomonadales</taxon>
        <taxon>Marinobacteraceae</taxon>
        <taxon>Marinobacter</taxon>
    </lineage>
</organism>
<dbReference type="EMBL" id="VMRX01000026">
    <property type="protein sequence ID" value="TVT33061.1"/>
    <property type="molecule type" value="Genomic_DNA"/>
</dbReference>
<dbReference type="Proteomes" id="UP000319142">
    <property type="component" value="Unassembled WGS sequence"/>
</dbReference>
<proteinExistence type="predicted"/>
<feature type="chain" id="PRO_5021957701" evidence="1">
    <location>
        <begin position="21"/>
        <end position="143"/>
    </location>
</feature>
<accession>A0A558B978</accession>
<gene>
    <name evidence="3" type="ORF">FHK81_10370</name>
</gene>
<protein>
    <submittedName>
        <fullName evidence="3">DUF4124 domain-containing protein</fullName>
    </submittedName>
</protein>
<evidence type="ECO:0000313" key="3">
    <source>
        <dbReference type="EMBL" id="TVT33061.1"/>
    </source>
</evidence>
<dbReference type="RefSeq" id="WP_273133706.1">
    <property type="nucleotide sequence ID" value="NZ_VMRX01000026.1"/>
</dbReference>